<proteinExistence type="predicted"/>
<organism evidence="1 2">
    <name type="scientific">Gracilibacillus halotolerans</name>
    <dbReference type="NCBI Taxonomy" id="74386"/>
    <lineage>
        <taxon>Bacteria</taxon>
        <taxon>Bacillati</taxon>
        <taxon>Bacillota</taxon>
        <taxon>Bacilli</taxon>
        <taxon>Bacillales</taxon>
        <taxon>Bacillaceae</taxon>
        <taxon>Gracilibacillus</taxon>
    </lineage>
</organism>
<dbReference type="EMBL" id="JACHON010000001">
    <property type="protein sequence ID" value="MBB6511258.1"/>
    <property type="molecule type" value="Genomic_DNA"/>
</dbReference>
<sequence>MHLITASDHLSDYLVETNTINYSDRLIQKKAEELFHPNQNEIEKAKIAFEFVRDHFAHS</sequence>
<name>A0A841RKI7_9BACI</name>
<accession>A0A841RKI7</accession>
<gene>
    <name evidence="1" type="ORF">GGQ92_000025</name>
</gene>
<evidence type="ECO:0000313" key="2">
    <source>
        <dbReference type="Proteomes" id="UP000572212"/>
    </source>
</evidence>
<dbReference type="Proteomes" id="UP000572212">
    <property type="component" value="Unassembled WGS sequence"/>
</dbReference>
<keyword evidence="2" id="KW-1185">Reference proteome</keyword>
<comment type="caution">
    <text evidence="1">The sequence shown here is derived from an EMBL/GenBank/DDBJ whole genome shotgun (WGS) entry which is preliminary data.</text>
</comment>
<reference evidence="1 2" key="1">
    <citation type="submission" date="2020-08" db="EMBL/GenBank/DDBJ databases">
        <title>Genomic Encyclopedia of Type Strains, Phase IV (KMG-IV): sequencing the most valuable type-strain genomes for metagenomic binning, comparative biology and taxonomic classification.</title>
        <authorList>
            <person name="Goeker M."/>
        </authorList>
    </citation>
    <scope>NUCLEOTIDE SEQUENCE [LARGE SCALE GENOMIC DNA]</scope>
    <source>
        <strain evidence="1 2">DSM 11805</strain>
    </source>
</reference>
<evidence type="ECO:0000313" key="1">
    <source>
        <dbReference type="EMBL" id="MBB6511258.1"/>
    </source>
</evidence>
<protein>
    <submittedName>
        <fullName evidence="1">Uncharacterized protein</fullName>
    </submittedName>
</protein>
<dbReference type="AlphaFoldDB" id="A0A841RKI7"/>